<dbReference type="Gene3D" id="1.10.287.1060">
    <property type="entry name" value="ESAT-6-like"/>
    <property type="match status" value="1"/>
</dbReference>
<comment type="caution">
    <text evidence="1">The sequence shown here is derived from an EMBL/GenBank/DDBJ whole genome shotgun (WGS) entry which is preliminary data.</text>
</comment>
<reference evidence="1 2" key="1">
    <citation type="submission" date="2023-04" db="EMBL/GenBank/DDBJ databases">
        <title>Streptomyces chengmaiensis sp. nov. isolated from the stem of mangrove plant in Hainan.</title>
        <authorList>
            <person name="Huang X."/>
            <person name="Zhou S."/>
            <person name="Chu X."/>
            <person name="Xie Y."/>
            <person name="Lin Y."/>
        </authorList>
    </citation>
    <scope>NUCLEOTIDE SEQUENCE [LARGE SCALE GENOMIC DNA]</scope>
    <source>
        <strain evidence="1 2">HNM0663</strain>
    </source>
</reference>
<evidence type="ECO:0000313" key="1">
    <source>
        <dbReference type="EMBL" id="MDH2393572.1"/>
    </source>
</evidence>
<organism evidence="1 2">
    <name type="scientific">Streptomyces chengmaiensis</name>
    <dbReference type="NCBI Taxonomy" id="3040919"/>
    <lineage>
        <taxon>Bacteria</taxon>
        <taxon>Bacillati</taxon>
        <taxon>Actinomycetota</taxon>
        <taxon>Actinomycetes</taxon>
        <taxon>Kitasatosporales</taxon>
        <taxon>Streptomycetaceae</taxon>
        <taxon>Streptomyces</taxon>
    </lineage>
</organism>
<name>A0ABT6HZ19_9ACTN</name>
<dbReference type="InterPro" id="IPR036689">
    <property type="entry name" value="ESAT-6-like_sf"/>
</dbReference>
<keyword evidence="2" id="KW-1185">Reference proteome</keyword>
<accession>A0ABT6HZ19</accession>
<dbReference type="RefSeq" id="WP_279932856.1">
    <property type="nucleotide sequence ID" value="NZ_JARWBG010000073.1"/>
</dbReference>
<sequence>MPSPDSLPILVTAGLADAGPAMVNRADDCIDRLNELKRRLTPLAESWLRSEAAGYYQARQTEWDQAAIGLFDPQTGILGEIARALNISYQNSAEAELSNIRTWNNGN</sequence>
<dbReference type="SUPFAM" id="SSF140453">
    <property type="entry name" value="EsxAB dimer-like"/>
    <property type="match status" value="1"/>
</dbReference>
<proteinExistence type="predicted"/>
<dbReference type="EMBL" id="JARWBG010000073">
    <property type="protein sequence ID" value="MDH2393572.1"/>
    <property type="molecule type" value="Genomic_DNA"/>
</dbReference>
<protein>
    <submittedName>
        <fullName evidence="1">WXG100 family type VII secretion target</fullName>
    </submittedName>
</protein>
<evidence type="ECO:0000313" key="2">
    <source>
        <dbReference type="Proteomes" id="UP001223144"/>
    </source>
</evidence>
<gene>
    <name evidence="1" type="ORF">QCN29_33380</name>
</gene>
<dbReference type="Proteomes" id="UP001223144">
    <property type="component" value="Unassembled WGS sequence"/>
</dbReference>